<protein>
    <submittedName>
        <fullName evidence="8">Integrase</fullName>
    </submittedName>
</protein>
<keyword evidence="3 5" id="KW-0238">DNA-binding</keyword>
<accession>A0A1U9JYA8</accession>
<feature type="domain" description="Tyr recombinase" evidence="6">
    <location>
        <begin position="150"/>
        <end position="322"/>
    </location>
</feature>
<dbReference type="GO" id="GO:0003677">
    <property type="term" value="F:DNA binding"/>
    <property type="evidence" value="ECO:0007669"/>
    <property type="project" value="UniProtKB-UniRule"/>
</dbReference>
<evidence type="ECO:0000259" key="7">
    <source>
        <dbReference type="PROSITE" id="PS51900"/>
    </source>
</evidence>
<dbReference type="KEGG" id="phn:PAEH1_02880"/>
<evidence type="ECO:0000256" key="5">
    <source>
        <dbReference type="PROSITE-ProRule" id="PRU01248"/>
    </source>
</evidence>
<dbReference type="PROSITE" id="PS51900">
    <property type="entry name" value="CB"/>
    <property type="match status" value="1"/>
</dbReference>
<evidence type="ECO:0000256" key="4">
    <source>
        <dbReference type="ARBA" id="ARBA00023172"/>
    </source>
</evidence>
<dbReference type="AlphaFoldDB" id="A0A1U9JYA8"/>
<dbReference type="Gene3D" id="1.10.443.10">
    <property type="entry name" value="Intergrase catalytic core"/>
    <property type="match status" value="1"/>
</dbReference>
<dbReference type="GO" id="GO:0006310">
    <property type="term" value="P:DNA recombination"/>
    <property type="evidence" value="ECO:0007669"/>
    <property type="project" value="UniProtKB-KW"/>
</dbReference>
<dbReference type="InterPro" id="IPR010998">
    <property type="entry name" value="Integrase_recombinase_N"/>
</dbReference>
<sequence length="322" mass="37439">MRPRKQNKHLPPCVYQKHGAYYYVKNNKWTRLGDNLHDALIAYARHVALPTEGVPSLIDKAMPFILEKVSESTQKQYLYCERILKEMFAEFSPDQVTHGTVIRMMDMWRHSPSTANRLLTVLKQVFQWALDREIVDRNPCESVRRISQESRDRLISPEEYRRIYKEAAPWLQVTMDLCYLTGQRIGDVLLIKHEDLQPEGIYFEQEKTGHRLTVAWTEDLKNVVQRAIQIAESSRESSYLLPTKKGTPRFHSNVWRLFKAACRRAQVDDVTLHDLRAMSGTYAEKQGLDPSALLGHTDKKTTRIYLRDKSVKVVLGPEKAID</sequence>
<dbReference type="SUPFAM" id="SSF56349">
    <property type="entry name" value="DNA breaking-rejoining enzymes"/>
    <property type="match status" value="1"/>
</dbReference>
<organism evidence="8 9">
    <name type="scientific">Paenalcaligenes hominis</name>
    <dbReference type="NCBI Taxonomy" id="643674"/>
    <lineage>
        <taxon>Bacteria</taxon>
        <taxon>Pseudomonadati</taxon>
        <taxon>Pseudomonadota</taxon>
        <taxon>Betaproteobacteria</taxon>
        <taxon>Burkholderiales</taxon>
        <taxon>Alcaligenaceae</taxon>
        <taxon>Paenalcaligenes</taxon>
    </lineage>
</organism>
<dbReference type="OrthoDB" id="662444at2"/>
<comment type="similarity">
    <text evidence="1">Belongs to the 'phage' integrase family.</text>
</comment>
<evidence type="ECO:0000256" key="2">
    <source>
        <dbReference type="ARBA" id="ARBA00022908"/>
    </source>
</evidence>
<dbReference type="PANTHER" id="PTHR30349:SF64">
    <property type="entry name" value="PROPHAGE INTEGRASE INTD-RELATED"/>
    <property type="match status" value="1"/>
</dbReference>
<dbReference type="InterPro" id="IPR044068">
    <property type="entry name" value="CB"/>
</dbReference>
<dbReference type="EMBL" id="CP019697">
    <property type="protein sequence ID" value="AQS50767.1"/>
    <property type="molecule type" value="Genomic_DNA"/>
</dbReference>
<keyword evidence="2" id="KW-0229">DNA integration</keyword>
<reference evidence="8 9" key="1">
    <citation type="submission" date="2017-01" db="EMBL/GenBank/DDBJ databases">
        <title>Complete Genome Sequence of Paenalcaligenes hominis, Isolated from a paraplegic Patient with neurogenic bladder.</title>
        <authorList>
            <person name="Mukhopadhyay R."/>
            <person name="Joaquin J."/>
            <person name="Hogue R."/>
            <person name="Kilaru A."/>
            <person name="Jospin G."/>
            <person name="Mars K."/>
            <person name="Eisen J.A."/>
            <person name="Chaturvedi V."/>
        </authorList>
    </citation>
    <scope>NUCLEOTIDE SEQUENCE [LARGE SCALE GENOMIC DNA]</scope>
    <source>
        <strain evidence="8 9">15S00501</strain>
    </source>
</reference>
<dbReference type="PANTHER" id="PTHR30349">
    <property type="entry name" value="PHAGE INTEGRASE-RELATED"/>
    <property type="match status" value="1"/>
</dbReference>
<dbReference type="Pfam" id="PF00589">
    <property type="entry name" value="Phage_integrase"/>
    <property type="match status" value="1"/>
</dbReference>
<dbReference type="Gene3D" id="1.10.150.130">
    <property type="match status" value="1"/>
</dbReference>
<dbReference type="STRING" id="643674.PAEH1_02880"/>
<keyword evidence="4" id="KW-0233">DNA recombination</keyword>
<proteinExistence type="inferred from homology"/>
<dbReference type="InterPro" id="IPR002104">
    <property type="entry name" value="Integrase_catalytic"/>
</dbReference>
<dbReference type="Proteomes" id="UP000189369">
    <property type="component" value="Chromosome"/>
</dbReference>
<evidence type="ECO:0000313" key="9">
    <source>
        <dbReference type="Proteomes" id="UP000189369"/>
    </source>
</evidence>
<dbReference type="Pfam" id="PF22022">
    <property type="entry name" value="Phage_int_M"/>
    <property type="match status" value="1"/>
</dbReference>
<dbReference type="InterPro" id="IPR050090">
    <property type="entry name" value="Tyrosine_recombinase_XerCD"/>
</dbReference>
<dbReference type="PROSITE" id="PS51898">
    <property type="entry name" value="TYR_RECOMBINASE"/>
    <property type="match status" value="1"/>
</dbReference>
<gene>
    <name evidence="8" type="ORF">PAEH1_02880</name>
</gene>
<dbReference type="InterPro" id="IPR053876">
    <property type="entry name" value="Phage_int_M"/>
</dbReference>
<feature type="domain" description="Core-binding (CB)" evidence="7">
    <location>
        <begin position="55"/>
        <end position="130"/>
    </location>
</feature>
<evidence type="ECO:0000256" key="1">
    <source>
        <dbReference type="ARBA" id="ARBA00008857"/>
    </source>
</evidence>
<evidence type="ECO:0000313" key="8">
    <source>
        <dbReference type="EMBL" id="AQS50767.1"/>
    </source>
</evidence>
<dbReference type="InterPro" id="IPR011010">
    <property type="entry name" value="DNA_brk_join_enz"/>
</dbReference>
<dbReference type="InterPro" id="IPR013762">
    <property type="entry name" value="Integrase-like_cat_sf"/>
</dbReference>
<name>A0A1U9JYA8_9BURK</name>
<evidence type="ECO:0000259" key="6">
    <source>
        <dbReference type="PROSITE" id="PS51898"/>
    </source>
</evidence>
<dbReference type="GO" id="GO:0015074">
    <property type="term" value="P:DNA integration"/>
    <property type="evidence" value="ECO:0007669"/>
    <property type="project" value="UniProtKB-KW"/>
</dbReference>
<evidence type="ECO:0000256" key="3">
    <source>
        <dbReference type="ARBA" id="ARBA00023125"/>
    </source>
</evidence>